<evidence type="ECO:0008006" key="3">
    <source>
        <dbReference type="Google" id="ProtNLM"/>
    </source>
</evidence>
<reference evidence="1" key="1">
    <citation type="submission" date="2021-01" db="EMBL/GenBank/DDBJ databases">
        <title>Whole genome shotgun sequence of Planotetraspora thailandica NBRC 104271.</title>
        <authorList>
            <person name="Komaki H."/>
            <person name="Tamura T."/>
        </authorList>
    </citation>
    <scope>NUCLEOTIDE SEQUENCE</scope>
    <source>
        <strain evidence="1">NBRC 104271</strain>
    </source>
</reference>
<dbReference type="AlphaFoldDB" id="A0A8J3V5J7"/>
<sequence>MTERYWRPGRLTVRVVNPVMRRLGTVTTLEVVRRRTGTLQLVPVNVLELDGDRYLVSMRGQTHWVCNLRATGRCHLQRRGRRRAYLAVELSGEQLSHVIAAYRDRWQVQRFFEKMPDPTDHPAFRLYPVENVSVEPGIEPQAL</sequence>
<evidence type="ECO:0000313" key="2">
    <source>
        <dbReference type="Proteomes" id="UP000605992"/>
    </source>
</evidence>
<dbReference type="Gene3D" id="2.30.110.10">
    <property type="entry name" value="Electron Transport, Fmn-binding Protein, Chain A"/>
    <property type="match status" value="1"/>
</dbReference>
<dbReference type="InterPro" id="IPR004378">
    <property type="entry name" value="F420H2_quin_Rdtase"/>
</dbReference>
<dbReference type="Proteomes" id="UP000605992">
    <property type="component" value="Unassembled WGS sequence"/>
</dbReference>
<comment type="caution">
    <text evidence="1">The sequence shown here is derived from an EMBL/GenBank/DDBJ whole genome shotgun (WGS) entry which is preliminary data.</text>
</comment>
<proteinExistence type="predicted"/>
<protein>
    <recommendedName>
        <fullName evidence="3">Nitroreductase family deazaflavin-dependent oxidoreductase</fullName>
    </recommendedName>
</protein>
<accession>A0A8J3V5J7</accession>
<gene>
    <name evidence="1" type="ORF">Pth03_61670</name>
</gene>
<dbReference type="SUPFAM" id="SSF50475">
    <property type="entry name" value="FMN-binding split barrel"/>
    <property type="match status" value="1"/>
</dbReference>
<organism evidence="1 2">
    <name type="scientific">Planotetraspora thailandica</name>
    <dbReference type="NCBI Taxonomy" id="487172"/>
    <lineage>
        <taxon>Bacteria</taxon>
        <taxon>Bacillati</taxon>
        <taxon>Actinomycetota</taxon>
        <taxon>Actinomycetes</taxon>
        <taxon>Streptosporangiales</taxon>
        <taxon>Streptosporangiaceae</taxon>
        <taxon>Planotetraspora</taxon>
    </lineage>
</organism>
<dbReference type="InterPro" id="IPR012349">
    <property type="entry name" value="Split_barrel_FMN-bd"/>
</dbReference>
<keyword evidence="2" id="KW-1185">Reference proteome</keyword>
<dbReference type="GO" id="GO:0016491">
    <property type="term" value="F:oxidoreductase activity"/>
    <property type="evidence" value="ECO:0007669"/>
    <property type="project" value="InterPro"/>
</dbReference>
<dbReference type="Pfam" id="PF04075">
    <property type="entry name" value="F420H2_quin_red"/>
    <property type="match status" value="1"/>
</dbReference>
<evidence type="ECO:0000313" key="1">
    <source>
        <dbReference type="EMBL" id="GII57778.1"/>
    </source>
</evidence>
<name>A0A8J3V5J7_9ACTN</name>
<dbReference type="EMBL" id="BOOR01000055">
    <property type="protein sequence ID" value="GII57778.1"/>
    <property type="molecule type" value="Genomic_DNA"/>
</dbReference>